<dbReference type="EMBL" id="JAOBYN010000009">
    <property type="protein sequence ID" value="MDH1055480.1"/>
    <property type="molecule type" value="Genomic_DNA"/>
</dbReference>
<organism evidence="2 3">
    <name type="scientific">Aquipseudomonas alcaligenes</name>
    <name type="common">Pseudomonas alcaligenes</name>
    <dbReference type="NCBI Taxonomy" id="43263"/>
    <lineage>
        <taxon>Bacteria</taxon>
        <taxon>Pseudomonadati</taxon>
        <taxon>Pseudomonadota</taxon>
        <taxon>Gammaproteobacteria</taxon>
        <taxon>Pseudomonadales</taxon>
        <taxon>Pseudomonadaceae</taxon>
        <taxon>Aquipseudomonas</taxon>
    </lineage>
</organism>
<keyword evidence="1" id="KW-0732">Signal</keyword>
<proteinExistence type="predicted"/>
<evidence type="ECO:0000313" key="3">
    <source>
        <dbReference type="Proteomes" id="UP001158730"/>
    </source>
</evidence>
<gene>
    <name evidence="2" type="ORF">N5C05_12005</name>
</gene>
<name>A0AA42N2D6_AQUAC</name>
<accession>A0AA42N2D6</accession>
<comment type="caution">
    <text evidence="2">The sequence shown here is derived from an EMBL/GenBank/DDBJ whole genome shotgun (WGS) entry which is preliminary data.</text>
</comment>
<reference evidence="2" key="1">
    <citation type="submission" date="2022-09" db="EMBL/GenBank/DDBJ databases">
        <title>Intensive care unit water sources are persistently colonized with multi-drug resistant bacteria and are the site of extensive horizontal gene transfer of antibiotic resistance genes.</title>
        <authorList>
            <person name="Diorio-Toth L."/>
        </authorList>
    </citation>
    <scope>NUCLEOTIDE SEQUENCE</scope>
    <source>
        <strain evidence="2">GD03990</strain>
    </source>
</reference>
<protein>
    <recommendedName>
        <fullName evidence="4">DUF3828 domain-containing protein</fullName>
    </recommendedName>
</protein>
<evidence type="ECO:0008006" key="4">
    <source>
        <dbReference type="Google" id="ProtNLM"/>
    </source>
</evidence>
<feature type="signal peptide" evidence="1">
    <location>
        <begin position="1"/>
        <end position="19"/>
    </location>
</feature>
<dbReference type="Proteomes" id="UP001158730">
    <property type="component" value="Unassembled WGS sequence"/>
</dbReference>
<sequence>MKKATCLPLILCITTPLHAGWFDTPDASDVSASIKEAWQQCNLVKPDNFKKQNGIDRGRAYQIEVSYTLEITRNIAEEDIWDTKVPAYITPDLSKDSDEIDRQDALLNAPRRAAQKHIKNFFSENCPYPRSDDFQLYASLNNKHGLPLTKGEILHVTTVFVLVRSENGWIIQ</sequence>
<evidence type="ECO:0000256" key="1">
    <source>
        <dbReference type="SAM" id="SignalP"/>
    </source>
</evidence>
<dbReference type="RefSeq" id="WP_280054076.1">
    <property type="nucleotide sequence ID" value="NZ_JAOBYN010000009.1"/>
</dbReference>
<evidence type="ECO:0000313" key="2">
    <source>
        <dbReference type="EMBL" id="MDH1055480.1"/>
    </source>
</evidence>
<dbReference type="AlphaFoldDB" id="A0AA42N2D6"/>
<feature type="chain" id="PRO_5041431923" description="DUF3828 domain-containing protein" evidence="1">
    <location>
        <begin position="20"/>
        <end position="172"/>
    </location>
</feature>